<proteinExistence type="inferred from homology"/>
<dbReference type="Proteomes" id="UP000017837">
    <property type="component" value="Unassembled WGS sequence"/>
</dbReference>
<dbReference type="eggNOG" id="COG0491">
    <property type="taxonomic scope" value="Bacteria"/>
</dbReference>
<keyword evidence="3" id="KW-0479">Metal-binding</keyword>
<evidence type="ECO:0000256" key="3">
    <source>
        <dbReference type="ARBA" id="ARBA00022723"/>
    </source>
</evidence>
<dbReference type="InterPro" id="IPR001279">
    <property type="entry name" value="Metallo-B-lactamas"/>
</dbReference>
<dbReference type="AlphaFoldDB" id="V4PN28"/>
<organism evidence="7 8">
    <name type="scientific">Asticcacaulis benevestitus DSM 16100 = ATCC BAA-896</name>
    <dbReference type="NCBI Taxonomy" id="1121022"/>
    <lineage>
        <taxon>Bacteria</taxon>
        <taxon>Pseudomonadati</taxon>
        <taxon>Pseudomonadota</taxon>
        <taxon>Alphaproteobacteria</taxon>
        <taxon>Caulobacterales</taxon>
        <taxon>Caulobacteraceae</taxon>
        <taxon>Asticcacaulis</taxon>
    </lineage>
</organism>
<keyword evidence="5" id="KW-0862">Zinc</keyword>
<dbReference type="STRING" id="1121022.GCA_000376105_03456"/>
<dbReference type="SMART" id="SM00849">
    <property type="entry name" value="Lactamase_B"/>
    <property type="match status" value="1"/>
</dbReference>
<reference evidence="7 8" key="1">
    <citation type="journal article" date="2014" name="Nature">
        <title>Sequential evolution of bacterial morphology by co-option of a developmental regulator.</title>
        <authorList>
            <person name="Jiang C."/>
            <person name="Brown P.J."/>
            <person name="Ducret A."/>
            <person name="Brun Y.V."/>
        </authorList>
    </citation>
    <scope>NUCLEOTIDE SEQUENCE [LARGE SCALE GENOMIC DNA]</scope>
    <source>
        <strain evidence="7 8">DSM 16100</strain>
    </source>
</reference>
<evidence type="ECO:0000256" key="2">
    <source>
        <dbReference type="ARBA" id="ARBA00007749"/>
    </source>
</evidence>
<dbReference type="InterPro" id="IPR036866">
    <property type="entry name" value="RibonucZ/Hydroxyglut_hydro"/>
</dbReference>
<sequence length="278" mass="30357">MAVKRWHLLRVGACRHPEIMARKGGHVCPVDFPALVGLILHETFGPILFDTGYHRRFFTATEAFPERLYRLMTPVQYDEAESLDVQLARLGLAASDIAGVFVSHFHGDHVAGLKAFPKARIFCARDGLDRTRRGGRFTRVRQGLLSALVPDDIDHRATFLEDMPPQPLQLGPFASGVDLLADGTLLAVQLAGHCPGHWGLWVRPQTGPEAFFIGDAAWSISAITDNAPPPAVTTALLGETATYRATLSALGQLMTSMPQVEIIPSHCQVTAQKWLGHG</sequence>
<feature type="domain" description="Metallo-beta-lactamase" evidence="6">
    <location>
        <begin position="33"/>
        <end position="266"/>
    </location>
</feature>
<comment type="similarity">
    <text evidence="2">Belongs to the metallo-beta-lactamase superfamily.</text>
</comment>
<dbReference type="GO" id="GO:0046872">
    <property type="term" value="F:metal ion binding"/>
    <property type="evidence" value="ECO:0007669"/>
    <property type="project" value="UniProtKB-KW"/>
</dbReference>
<dbReference type="RefSeq" id="WP_018083131.1">
    <property type="nucleotide sequence ID" value="NZ_AQWM01000024.1"/>
</dbReference>
<dbReference type="InterPro" id="IPR051013">
    <property type="entry name" value="MBL_superfamily_lactonases"/>
</dbReference>
<dbReference type="Pfam" id="PF00753">
    <property type="entry name" value="Lactamase_B"/>
    <property type="match status" value="1"/>
</dbReference>
<dbReference type="OrthoDB" id="9773738at2"/>
<accession>V4PN28</accession>
<evidence type="ECO:0000256" key="1">
    <source>
        <dbReference type="ARBA" id="ARBA00001947"/>
    </source>
</evidence>
<evidence type="ECO:0000259" key="6">
    <source>
        <dbReference type="SMART" id="SM00849"/>
    </source>
</evidence>
<dbReference type="PANTHER" id="PTHR42978">
    <property type="entry name" value="QUORUM-QUENCHING LACTONASE YTNP-RELATED-RELATED"/>
    <property type="match status" value="1"/>
</dbReference>
<evidence type="ECO:0000313" key="8">
    <source>
        <dbReference type="Proteomes" id="UP000017837"/>
    </source>
</evidence>
<evidence type="ECO:0000313" key="7">
    <source>
        <dbReference type="EMBL" id="ESQ88679.1"/>
    </source>
</evidence>
<dbReference type="GO" id="GO:0016787">
    <property type="term" value="F:hydrolase activity"/>
    <property type="evidence" value="ECO:0007669"/>
    <property type="project" value="UniProtKB-KW"/>
</dbReference>
<name>V4PN28_9CAUL</name>
<gene>
    <name evidence="7" type="ORF">ABENE_15670</name>
</gene>
<keyword evidence="8" id="KW-1185">Reference proteome</keyword>
<comment type="caution">
    <text evidence="7">The sequence shown here is derived from an EMBL/GenBank/DDBJ whole genome shotgun (WGS) entry which is preliminary data.</text>
</comment>
<comment type="cofactor">
    <cofactor evidence="1">
        <name>Zn(2+)</name>
        <dbReference type="ChEBI" id="CHEBI:29105"/>
    </cofactor>
</comment>
<dbReference type="PANTHER" id="PTHR42978:SF2">
    <property type="entry name" value="102 KBASES UNSTABLE REGION: FROM 1 TO 119443"/>
    <property type="match status" value="1"/>
</dbReference>
<evidence type="ECO:0000256" key="5">
    <source>
        <dbReference type="ARBA" id="ARBA00022833"/>
    </source>
</evidence>
<dbReference type="PATRIC" id="fig|1121022.4.peg.3186"/>
<keyword evidence="4" id="KW-0378">Hydrolase</keyword>
<dbReference type="Gene3D" id="3.60.15.10">
    <property type="entry name" value="Ribonuclease Z/Hydroxyacylglutathione hydrolase-like"/>
    <property type="match status" value="1"/>
</dbReference>
<dbReference type="EMBL" id="AWGB01000035">
    <property type="protein sequence ID" value="ESQ88679.1"/>
    <property type="molecule type" value="Genomic_DNA"/>
</dbReference>
<dbReference type="CDD" id="cd07730">
    <property type="entry name" value="metallo-hydrolase-like_MBL-fold"/>
    <property type="match status" value="1"/>
</dbReference>
<evidence type="ECO:0000256" key="4">
    <source>
        <dbReference type="ARBA" id="ARBA00022801"/>
    </source>
</evidence>
<dbReference type="SUPFAM" id="SSF56281">
    <property type="entry name" value="Metallo-hydrolase/oxidoreductase"/>
    <property type="match status" value="1"/>
</dbReference>
<protein>
    <recommendedName>
        <fullName evidence="6">Metallo-beta-lactamase domain-containing protein</fullName>
    </recommendedName>
</protein>